<dbReference type="PANTHER" id="PTHR42940">
    <property type="entry name" value="ALCOHOL DEHYDROGENASE 1-RELATED"/>
    <property type="match status" value="1"/>
</dbReference>
<gene>
    <name evidence="6" type="ORF">BFJ65_g14979</name>
</gene>
<dbReference type="PROSITE" id="PS00059">
    <property type="entry name" value="ADH_ZINC"/>
    <property type="match status" value="1"/>
</dbReference>
<dbReference type="InterPro" id="IPR002328">
    <property type="entry name" value="ADH_Zn_CS"/>
</dbReference>
<keyword evidence="2" id="KW-0479">Metal-binding</keyword>
<dbReference type="SUPFAM" id="SSF50129">
    <property type="entry name" value="GroES-like"/>
    <property type="match status" value="1"/>
</dbReference>
<dbReference type="Gene3D" id="3.90.180.10">
    <property type="entry name" value="Medium-chain alcohol dehydrogenases, catalytic domain"/>
    <property type="match status" value="1"/>
</dbReference>
<evidence type="ECO:0000256" key="3">
    <source>
        <dbReference type="ARBA" id="ARBA00022833"/>
    </source>
</evidence>
<dbReference type="AlphaFoldDB" id="A0A3L6N2B6"/>
<feature type="domain" description="Alcohol dehydrogenase-like N-terminal" evidence="5">
    <location>
        <begin position="33"/>
        <end position="105"/>
    </location>
</feature>
<evidence type="ECO:0000313" key="6">
    <source>
        <dbReference type="EMBL" id="RKK10987.1"/>
    </source>
</evidence>
<dbReference type="GO" id="GO:0005737">
    <property type="term" value="C:cytoplasm"/>
    <property type="evidence" value="ECO:0007669"/>
    <property type="project" value="TreeGrafter"/>
</dbReference>
<evidence type="ECO:0000256" key="4">
    <source>
        <dbReference type="ARBA" id="ARBA00023002"/>
    </source>
</evidence>
<keyword evidence="3" id="KW-0862">Zinc</keyword>
<evidence type="ECO:0000259" key="5">
    <source>
        <dbReference type="Pfam" id="PF08240"/>
    </source>
</evidence>
<dbReference type="EMBL" id="MRCU01000010">
    <property type="protein sequence ID" value="RKK10987.1"/>
    <property type="molecule type" value="Genomic_DNA"/>
</dbReference>
<sequence length="117" mass="12797">MANPRNISTEALVIHKPGDNFVMEPITLDEVRSDEVLVEMKYSGICHTDVLFQTGLLPGVEYPAIFGHEGAGIIRALGSNVKNKSLRVGDHVLLSFNVCGKCKQLLEIPGIPLPFRV</sequence>
<keyword evidence="4" id="KW-0560">Oxidoreductase</keyword>
<evidence type="ECO:0000256" key="2">
    <source>
        <dbReference type="ARBA" id="ARBA00022723"/>
    </source>
</evidence>
<dbReference type="InterPro" id="IPR013154">
    <property type="entry name" value="ADH-like_N"/>
</dbReference>
<comment type="caution">
    <text evidence="6">The sequence shown here is derived from an EMBL/GenBank/DDBJ whole genome shotgun (WGS) entry which is preliminary data.</text>
</comment>
<dbReference type="InterPro" id="IPR011032">
    <property type="entry name" value="GroES-like_sf"/>
</dbReference>
<organism evidence="6 7">
    <name type="scientific">Fusarium oxysporum f. sp. cepae</name>
    <dbReference type="NCBI Taxonomy" id="396571"/>
    <lineage>
        <taxon>Eukaryota</taxon>
        <taxon>Fungi</taxon>
        <taxon>Dikarya</taxon>
        <taxon>Ascomycota</taxon>
        <taxon>Pezizomycotina</taxon>
        <taxon>Sordariomycetes</taxon>
        <taxon>Hypocreomycetidae</taxon>
        <taxon>Hypocreales</taxon>
        <taxon>Nectriaceae</taxon>
        <taxon>Fusarium</taxon>
        <taxon>Fusarium oxysporum species complex</taxon>
    </lineage>
</organism>
<accession>A0A3L6N2B6</accession>
<dbReference type="GO" id="GO:0008270">
    <property type="term" value="F:zinc ion binding"/>
    <property type="evidence" value="ECO:0007669"/>
    <property type="project" value="InterPro"/>
</dbReference>
<dbReference type="GO" id="GO:0004022">
    <property type="term" value="F:alcohol dehydrogenase (NAD+) activity"/>
    <property type="evidence" value="ECO:0007669"/>
    <property type="project" value="TreeGrafter"/>
</dbReference>
<dbReference type="Proteomes" id="UP000270866">
    <property type="component" value="Unassembled WGS sequence"/>
</dbReference>
<reference evidence="6 7" key="1">
    <citation type="journal article" date="2018" name="Sci. Rep.">
        <title>Characterisation of pathogen-specific regions and novel effector candidates in Fusarium oxysporum f. sp. cepae.</title>
        <authorList>
            <person name="Armitage A.D."/>
            <person name="Taylor A."/>
            <person name="Sobczyk M.K."/>
            <person name="Baxter L."/>
            <person name="Greenfield B.P."/>
            <person name="Bates H.J."/>
            <person name="Wilson F."/>
            <person name="Jackson A.C."/>
            <person name="Ott S."/>
            <person name="Harrison R.J."/>
            <person name="Clarkson J.P."/>
        </authorList>
    </citation>
    <scope>NUCLEOTIDE SEQUENCE [LARGE SCALE GENOMIC DNA]</scope>
    <source>
        <strain evidence="6 7">FoC_Fus2</strain>
    </source>
</reference>
<proteinExistence type="predicted"/>
<dbReference type="Pfam" id="PF08240">
    <property type="entry name" value="ADH_N"/>
    <property type="match status" value="1"/>
</dbReference>
<comment type="cofactor">
    <cofactor evidence="1">
        <name>Zn(2+)</name>
        <dbReference type="ChEBI" id="CHEBI:29105"/>
    </cofactor>
</comment>
<protein>
    <recommendedName>
        <fullName evidence="5">Alcohol dehydrogenase-like N-terminal domain-containing protein</fullName>
    </recommendedName>
</protein>
<evidence type="ECO:0000256" key="1">
    <source>
        <dbReference type="ARBA" id="ARBA00001947"/>
    </source>
</evidence>
<name>A0A3L6N2B6_FUSOX</name>
<dbReference type="PANTHER" id="PTHR42940:SF8">
    <property type="entry name" value="VACUOLAR PROTEIN SORTING-ASSOCIATED PROTEIN 11"/>
    <property type="match status" value="1"/>
</dbReference>
<evidence type="ECO:0000313" key="7">
    <source>
        <dbReference type="Proteomes" id="UP000270866"/>
    </source>
</evidence>